<comment type="caution">
    <text evidence="2">The sequence shown here is derived from an EMBL/GenBank/DDBJ whole genome shotgun (WGS) entry which is preliminary data.</text>
</comment>
<keyword evidence="3" id="KW-1185">Reference proteome</keyword>
<dbReference type="RefSeq" id="WP_207908824.1">
    <property type="nucleotide sequence ID" value="NZ_SMFZ01000002.1"/>
</dbReference>
<organism evidence="2 3">
    <name type="scientific">Pseudonocardia endophytica</name>
    <dbReference type="NCBI Taxonomy" id="401976"/>
    <lineage>
        <taxon>Bacteria</taxon>
        <taxon>Bacillati</taxon>
        <taxon>Actinomycetota</taxon>
        <taxon>Actinomycetes</taxon>
        <taxon>Pseudonocardiales</taxon>
        <taxon>Pseudonocardiaceae</taxon>
        <taxon>Pseudonocardia</taxon>
    </lineage>
</organism>
<dbReference type="Gene3D" id="3.60.21.10">
    <property type="match status" value="1"/>
</dbReference>
<dbReference type="AlphaFoldDB" id="A0A4V2PHE5"/>
<sequence>MTGLGSEPWGFTAAPPSRTTEHDAGWGVETPGRYLDLVPTRRRLNWLSPVPLWMSRNDRVAGWFGDPTDEVRTAWLERMSTHPDPARDLDTRVVDRFAGRDRISVALLGDPGEGDASQYVVVPVLETVAGGGHGCDLAVVVSDVIYPAGGVDTYADHHHRAYRDYRAPIYGLPGNHDWYDDLLGFMAVFCGQPPDGGPPTVAGPGPGWRRALRRLTWRRAPRASQTDVDAIRREYRPHPDQQATQPGPYCAVDAGPVRLVLIDTGLHGGIDADQADWLRRVSYEDSRPKILLTGKPLLTYARYQRCEVRDPRPGGPRSVDEIVTDPAARYLAVIGGDDHNYQRYPVDLGDGRTLLYLVAGGSGAYMSATHTIPNLDTVPDVDVAEEGFRCYPLRGDSLAYYSHRYDRILGLGRGLFALTPVEATRLVAKRLGMTPPRGRAGTVSWIKERIADVIYRLPTRGSAPGHNLMSVLFDGDNPPLFKSFLRLDATADEVVLSLWSATGSREHEQRPAAEDVMRARRDSDGRWTWTSETPGRATP</sequence>
<dbReference type="SUPFAM" id="SSF56300">
    <property type="entry name" value="Metallo-dependent phosphatases"/>
    <property type="match status" value="1"/>
</dbReference>
<proteinExistence type="predicted"/>
<accession>A0A4V2PHE5</accession>
<evidence type="ECO:0000313" key="3">
    <source>
        <dbReference type="Proteomes" id="UP000295560"/>
    </source>
</evidence>
<protein>
    <recommendedName>
        <fullName evidence="4">Calcineurin-like phosphoesterase family protein</fullName>
    </recommendedName>
</protein>
<dbReference type="EMBL" id="SMFZ01000002">
    <property type="protein sequence ID" value="TCK20466.1"/>
    <property type="molecule type" value="Genomic_DNA"/>
</dbReference>
<evidence type="ECO:0000313" key="2">
    <source>
        <dbReference type="EMBL" id="TCK20466.1"/>
    </source>
</evidence>
<name>A0A4V2PHE5_PSEEN</name>
<feature type="region of interest" description="Disordered" evidence="1">
    <location>
        <begin position="507"/>
        <end position="539"/>
    </location>
</feature>
<gene>
    <name evidence="2" type="ORF">EV378_4425</name>
</gene>
<feature type="region of interest" description="Disordered" evidence="1">
    <location>
        <begin position="1"/>
        <end position="26"/>
    </location>
</feature>
<reference evidence="2 3" key="1">
    <citation type="submission" date="2019-03" db="EMBL/GenBank/DDBJ databases">
        <title>Sequencing the genomes of 1000 actinobacteria strains.</title>
        <authorList>
            <person name="Klenk H.-P."/>
        </authorList>
    </citation>
    <scope>NUCLEOTIDE SEQUENCE [LARGE SCALE GENOMIC DNA]</scope>
    <source>
        <strain evidence="2 3">DSM 44969</strain>
    </source>
</reference>
<evidence type="ECO:0008006" key="4">
    <source>
        <dbReference type="Google" id="ProtNLM"/>
    </source>
</evidence>
<dbReference type="InterPro" id="IPR029052">
    <property type="entry name" value="Metallo-depent_PP-like"/>
</dbReference>
<dbReference type="Proteomes" id="UP000295560">
    <property type="component" value="Unassembled WGS sequence"/>
</dbReference>
<feature type="compositionally biased region" description="Basic and acidic residues" evidence="1">
    <location>
        <begin position="507"/>
        <end position="525"/>
    </location>
</feature>
<evidence type="ECO:0000256" key="1">
    <source>
        <dbReference type="SAM" id="MobiDB-lite"/>
    </source>
</evidence>